<organism evidence="3 4">
    <name type="scientific">Tothia fuscella</name>
    <dbReference type="NCBI Taxonomy" id="1048955"/>
    <lineage>
        <taxon>Eukaryota</taxon>
        <taxon>Fungi</taxon>
        <taxon>Dikarya</taxon>
        <taxon>Ascomycota</taxon>
        <taxon>Pezizomycotina</taxon>
        <taxon>Dothideomycetes</taxon>
        <taxon>Pleosporomycetidae</taxon>
        <taxon>Venturiales</taxon>
        <taxon>Cylindrosympodiaceae</taxon>
        <taxon>Tothia</taxon>
    </lineage>
</organism>
<keyword evidence="2" id="KW-1133">Transmembrane helix</keyword>
<proteinExistence type="predicted"/>
<evidence type="ECO:0000256" key="1">
    <source>
        <dbReference type="SAM" id="MobiDB-lite"/>
    </source>
</evidence>
<evidence type="ECO:0000256" key="2">
    <source>
        <dbReference type="SAM" id="Phobius"/>
    </source>
</evidence>
<protein>
    <submittedName>
        <fullName evidence="3">Uncharacterized protein</fullName>
    </submittedName>
</protein>
<comment type="caution">
    <text evidence="3">The sequence shown here is derived from an EMBL/GenBank/DDBJ whole genome shotgun (WGS) entry which is preliminary data.</text>
</comment>
<name>A0A9P4NLL2_9PEZI</name>
<dbReference type="EMBL" id="MU007067">
    <property type="protein sequence ID" value="KAF2425824.1"/>
    <property type="molecule type" value="Genomic_DNA"/>
</dbReference>
<evidence type="ECO:0000313" key="4">
    <source>
        <dbReference type="Proteomes" id="UP000800235"/>
    </source>
</evidence>
<evidence type="ECO:0000313" key="3">
    <source>
        <dbReference type="EMBL" id="KAF2425824.1"/>
    </source>
</evidence>
<feature type="transmembrane region" description="Helical" evidence="2">
    <location>
        <begin position="12"/>
        <end position="29"/>
    </location>
</feature>
<dbReference type="AlphaFoldDB" id="A0A9P4NLL2"/>
<gene>
    <name evidence="3" type="ORF">EJ08DRAFT_663480</name>
</gene>
<accession>A0A9P4NLL2</accession>
<sequence length="179" mass="20164">MFNYNFPTAVRLTLLFFSGIFVIMTSSYLRTYEAPLIRTRGTEDEVPGKYRVRLRAGHSVEQHSAATGYNVAEHLYFTIGRPTYTEWVVYGVKDVTPEMLAALRKYKGVISVYPDYAWVPPVQAIIETWKEEGPSAVYGKTLLHDSSDYDPSSPPEPPTYRLSSPAEPASYDPSPPPHP</sequence>
<keyword evidence="2" id="KW-0812">Transmembrane</keyword>
<keyword evidence="2" id="KW-0472">Membrane</keyword>
<feature type="compositionally biased region" description="Low complexity" evidence="1">
    <location>
        <begin position="163"/>
        <end position="172"/>
    </location>
</feature>
<dbReference type="Proteomes" id="UP000800235">
    <property type="component" value="Unassembled WGS sequence"/>
</dbReference>
<keyword evidence="4" id="KW-1185">Reference proteome</keyword>
<reference evidence="3" key="1">
    <citation type="journal article" date="2020" name="Stud. Mycol.">
        <title>101 Dothideomycetes genomes: a test case for predicting lifestyles and emergence of pathogens.</title>
        <authorList>
            <person name="Haridas S."/>
            <person name="Albert R."/>
            <person name="Binder M."/>
            <person name="Bloem J."/>
            <person name="Labutti K."/>
            <person name="Salamov A."/>
            <person name="Andreopoulos B."/>
            <person name="Baker S."/>
            <person name="Barry K."/>
            <person name="Bills G."/>
            <person name="Bluhm B."/>
            <person name="Cannon C."/>
            <person name="Castanera R."/>
            <person name="Culley D."/>
            <person name="Daum C."/>
            <person name="Ezra D."/>
            <person name="Gonzalez J."/>
            <person name="Henrissat B."/>
            <person name="Kuo A."/>
            <person name="Liang C."/>
            <person name="Lipzen A."/>
            <person name="Lutzoni F."/>
            <person name="Magnuson J."/>
            <person name="Mondo S."/>
            <person name="Nolan M."/>
            <person name="Ohm R."/>
            <person name="Pangilinan J."/>
            <person name="Park H.-J."/>
            <person name="Ramirez L."/>
            <person name="Alfaro M."/>
            <person name="Sun H."/>
            <person name="Tritt A."/>
            <person name="Yoshinaga Y."/>
            <person name="Zwiers L.-H."/>
            <person name="Turgeon B."/>
            <person name="Goodwin S."/>
            <person name="Spatafora J."/>
            <person name="Crous P."/>
            <person name="Grigoriev I."/>
        </authorList>
    </citation>
    <scope>NUCLEOTIDE SEQUENCE</scope>
    <source>
        <strain evidence="3">CBS 130266</strain>
    </source>
</reference>
<feature type="region of interest" description="Disordered" evidence="1">
    <location>
        <begin position="140"/>
        <end position="179"/>
    </location>
</feature>